<dbReference type="InterPro" id="IPR018389">
    <property type="entry name" value="DctP_fam"/>
</dbReference>
<dbReference type="KEGG" id="amt:Amet_1288"/>
<dbReference type="Proteomes" id="UP000001572">
    <property type="component" value="Chromosome"/>
</dbReference>
<keyword evidence="1 2" id="KW-0732">Signal</keyword>
<evidence type="ECO:0000313" key="3">
    <source>
        <dbReference type="EMBL" id="ABR47493.1"/>
    </source>
</evidence>
<dbReference type="PROSITE" id="PS51257">
    <property type="entry name" value="PROKAR_LIPOPROTEIN"/>
    <property type="match status" value="1"/>
</dbReference>
<dbReference type="InterPro" id="IPR004682">
    <property type="entry name" value="TRAP_DctP"/>
</dbReference>
<name>A6TMS5_ALKMQ</name>
<dbReference type="Pfam" id="PF03480">
    <property type="entry name" value="DctP"/>
    <property type="match status" value="1"/>
</dbReference>
<dbReference type="OrthoDB" id="9815946at2"/>
<dbReference type="AlphaFoldDB" id="A6TMS5"/>
<dbReference type="STRING" id="293826.Amet_1288"/>
<dbReference type="eggNOG" id="COG1638">
    <property type="taxonomic scope" value="Bacteria"/>
</dbReference>
<sequence>MKKLLVLLLTILLAGTILVGCSQDSTSNEEGAKTYSLKLGNVLADDDPITLGMRKMAENVKERTNGEVVIDVYPSSQLGDTANVLEQAISGSNVGIIIDTGMLADYVPEMAIYTAPYIFDNVDEARAFIETDVFAGWNEELEGHNLRNLSANWYQGARHFLTNKPVNTPEDLNGVRVRTMGSRVAQESMTALGATPTSLAWSEVYSGLQQGVIDSAEAQLPAVYGSSLHEVVDYISETGHFYLYTGLVISERWFQTLPEEYQQIVIEESIANGDYATELTIEKEEEYKQEMQAAGVEFIQVDTTPFKEATESVYESMGWIELKARIDAELGR</sequence>
<organism evidence="3 4">
    <name type="scientific">Alkaliphilus metalliredigens (strain QYMF)</name>
    <dbReference type="NCBI Taxonomy" id="293826"/>
    <lineage>
        <taxon>Bacteria</taxon>
        <taxon>Bacillati</taxon>
        <taxon>Bacillota</taxon>
        <taxon>Clostridia</taxon>
        <taxon>Peptostreptococcales</taxon>
        <taxon>Natronincolaceae</taxon>
        <taxon>Alkaliphilus</taxon>
    </lineage>
</organism>
<dbReference type="EMBL" id="CP000724">
    <property type="protein sequence ID" value="ABR47493.1"/>
    <property type="molecule type" value="Genomic_DNA"/>
</dbReference>
<dbReference type="NCBIfam" id="NF037995">
    <property type="entry name" value="TRAP_S1"/>
    <property type="match status" value="1"/>
</dbReference>
<gene>
    <name evidence="3" type="ordered locus">Amet_1288</name>
</gene>
<dbReference type="PIRSF" id="PIRSF006470">
    <property type="entry name" value="DctB"/>
    <property type="match status" value="1"/>
</dbReference>
<dbReference type="Gene3D" id="3.40.190.170">
    <property type="entry name" value="Bacterial extracellular solute-binding protein, family 7"/>
    <property type="match status" value="1"/>
</dbReference>
<feature type="chain" id="PRO_5039108985" evidence="2">
    <location>
        <begin position="20"/>
        <end position="332"/>
    </location>
</feature>
<proteinExistence type="predicted"/>
<dbReference type="NCBIfam" id="TIGR00787">
    <property type="entry name" value="dctP"/>
    <property type="match status" value="1"/>
</dbReference>
<protein>
    <submittedName>
        <fullName evidence="3">TRAP dicarboxylate transporter, DctP subunit</fullName>
    </submittedName>
</protein>
<dbReference type="GO" id="GO:0055085">
    <property type="term" value="P:transmembrane transport"/>
    <property type="evidence" value="ECO:0007669"/>
    <property type="project" value="InterPro"/>
</dbReference>
<dbReference type="CDD" id="cd13669">
    <property type="entry name" value="PBP2_TRAP_TM0322_like"/>
    <property type="match status" value="1"/>
</dbReference>
<keyword evidence="4" id="KW-1185">Reference proteome</keyword>
<dbReference type="PANTHER" id="PTHR33376">
    <property type="match status" value="1"/>
</dbReference>
<evidence type="ECO:0000313" key="4">
    <source>
        <dbReference type="Proteomes" id="UP000001572"/>
    </source>
</evidence>
<evidence type="ECO:0000256" key="2">
    <source>
        <dbReference type="SAM" id="SignalP"/>
    </source>
</evidence>
<dbReference type="PANTHER" id="PTHR33376:SF3">
    <property type="entry name" value="C4-DICARBOXYLATE-BINDING PROTEIN"/>
    <property type="match status" value="1"/>
</dbReference>
<dbReference type="InterPro" id="IPR038404">
    <property type="entry name" value="TRAP_DctP_sf"/>
</dbReference>
<evidence type="ECO:0000256" key="1">
    <source>
        <dbReference type="ARBA" id="ARBA00022729"/>
    </source>
</evidence>
<reference evidence="4" key="1">
    <citation type="journal article" date="2016" name="Genome Announc.">
        <title>Complete genome sequence of Alkaliphilus metalliredigens strain QYMF, an alkaliphilic and metal-reducing bacterium isolated from borax-contaminated leachate ponds.</title>
        <authorList>
            <person name="Hwang C."/>
            <person name="Copeland A."/>
            <person name="Lucas S."/>
            <person name="Lapidus A."/>
            <person name="Barry K."/>
            <person name="Detter J.C."/>
            <person name="Glavina Del Rio T."/>
            <person name="Hammon N."/>
            <person name="Israni S."/>
            <person name="Dalin E."/>
            <person name="Tice H."/>
            <person name="Pitluck S."/>
            <person name="Chertkov O."/>
            <person name="Brettin T."/>
            <person name="Bruce D."/>
            <person name="Han C."/>
            <person name="Schmutz J."/>
            <person name="Larimer F."/>
            <person name="Land M.L."/>
            <person name="Hauser L."/>
            <person name="Kyrpides N."/>
            <person name="Mikhailova N."/>
            <person name="Ye Q."/>
            <person name="Zhou J."/>
            <person name="Richardson P."/>
            <person name="Fields M.W."/>
        </authorList>
    </citation>
    <scope>NUCLEOTIDE SEQUENCE [LARGE SCALE GENOMIC DNA]</scope>
    <source>
        <strain evidence="4">QYMF</strain>
    </source>
</reference>
<dbReference type="HOGENOM" id="CLU_036176_4_1_9"/>
<feature type="signal peptide" evidence="2">
    <location>
        <begin position="1"/>
        <end position="19"/>
    </location>
</feature>
<dbReference type="RefSeq" id="WP_012062534.1">
    <property type="nucleotide sequence ID" value="NC_009633.1"/>
</dbReference>
<dbReference type="GO" id="GO:0030288">
    <property type="term" value="C:outer membrane-bounded periplasmic space"/>
    <property type="evidence" value="ECO:0007669"/>
    <property type="project" value="InterPro"/>
</dbReference>
<accession>A6TMS5</accession>